<dbReference type="InterPro" id="IPR036390">
    <property type="entry name" value="WH_DNA-bd_sf"/>
</dbReference>
<dbReference type="EMBL" id="RBIL01000002">
    <property type="protein sequence ID" value="RKQ87006.1"/>
    <property type="molecule type" value="Genomic_DNA"/>
</dbReference>
<dbReference type="PIRSF" id="PIRSF019455">
    <property type="entry name" value="CopR_AtkY"/>
    <property type="match status" value="1"/>
</dbReference>
<dbReference type="GO" id="GO:0003677">
    <property type="term" value="F:DNA binding"/>
    <property type="evidence" value="ECO:0007669"/>
    <property type="project" value="UniProtKB-KW"/>
</dbReference>
<comment type="caution">
    <text evidence="5">The sequence shown here is derived from an EMBL/GenBank/DDBJ whole genome shotgun (WGS) entry which is preliminary data.</text>
</comment>
<evidence type="ECO:0000256" key="1">
    <source>
        <dbReference type="ARBA" id="ARBA00011046"/>
    </source>
</evidence>
<keyword evidence="6" id="KW-1185">Reference proteome</keyword>
<proteinExistence type="inferred from homology"/>
<dbReference type="OrthoDB" id="9813987at2"/>
<evidence type="ECO:0000256" key="2">
    <source>
        <dbReference type="ARBA" id="ARBA00023015"/>
    </source>
</evidence>
<dbReference type="Proteomes" id="UP000278962">
    <property type="component" value="Unassembled WGS sequence"/>
</dbReference>
<dbReference type="InterPro" id="IPR036388">
    <property type="entry name" value="WH-like_DNA-bd_sf"/>
</dbReference>
<dbReference type="Gene3D" id="1.10.10.10">
    <property type="entry name" value="Winged helix-like DNA-binding domain superfamily/Winged helix DNA-binding domain"/>
    <property type="match status" value="1"/>
</dbReference>
<sequence length="124" mass="14229">MPNHPALHELETKIMSEVWAQEEATVRSVTDALALGEDAPRSYTTILTVMRRLDSKGFLDRRREGKKDVYVAAVPREEYMQARSEAEVDALVDAYGDLVLTEFARRFSQLEPAHRRALQRRAKQ</sequence>
<dbReference type="Pfam" id="PF03965">
    <property type="entry name" value="Penicillinase_R"/>
    <property type="match status" value="1"/>
</dbReference>
<comment type="similarity">
    <text evidence="1">Belongs to the BlaI transcriptional regulatory family.</text>
</comment>
<reference evidence="5 6" key="1">
    <citation type="submission" date="2018-10" db="EMBL/GenBank/DDBJ databases">
        <title>Genomic Encyclopedia of Archaeal and Bacterial Type Strains, Phase II (KMG-II): from individual species to whole genera.</title>
        <authorList>
            <person name="Goeker M."/>
        </authorList>
    </citation>
    <scope>NUCLEOTIDE SEQUENCE [LARGE SCALE GENOMIC DNA]</scope>
    <source>
        <strain evidence="5 6">DSM 14954</strain>
    </source>
</reference>
<evidence type="ECO:0000313" key="5">
    <source>
        <dbReference type="EMBL" id="RKQ87006.1"/>
    </source>
</evidence>
<evidence type="ECO:0000256" key="3">
    <source>
        <dbReference type="ARBA" id="ARBA00023125"/>
    </source>
</evidence>
<name>A0A660KZF4_9ACTN</name>
<dbReference type="InterPro" id="IPR005650">
    <property type="entry name" value="BlaI_family"/>
</dbReference>
<dbReference type="RefSeq" id="WP_121255218.1">
    <property type="nucleotide sequence ID" value="NZ_RBIL01000002.1"/>
</dbReference>
<accession>A0A660KZF4</accession>
<dbReference type="GO" id="GO:0045892">
    <property type="term" value="P:negative regulation of DNA-templated transcription"/>
    <property type="evidence" value="ECO:0007669"/>
    <property type="project" value="InterPro"/>
</dbReference>
<protein>
    <submittedName>
        <fullName evidence="5">Putative transcriptional regulator</fullName>
    </submittedName>
</protein>
<keyword evidence="3" id="KW-0238">DNA-binding</keyword>
<evidence type="ECO:0000313" key="6">
    <source>
        <dbReference type="Proteomes" id="UP000278962"/>
    </source>
</evidence>
<gene>
    <name evidence="5" type="ORF">C8N24_5026</name>
</gene>
<evidence type="ECO:0000256" key="4">
    <source>
        <dbReference type="ARBA" id="ARBA00023163"/>
    </source>
</evidence>
<dbReference type="AlphaFoldDB" id="A0A660KZF4"/>
<dbReference type="SUPFAM" id="SSF46785">
    <property type="entry name" value="Winged helix' DNA-binding domain"/>
    <property type="match status" value="1"/>
</dbReference>
<keyword evidence="2" id="KW-0805">Transcription regulation</keyword>
<keyword evidence="4" id="KW-0804">Transcription</keyword>
<organism evidence="5 6">
    <name type="scientific">Solirubrobacter pauli</name>
    <dbReference type="NCBI Taxonomy" id="166793"/>
    <lineage>
        <taxon>Bacteria</taxon>
        <taxon>Bacillati</taxon>
        <taxon>Actinomycetota</taxon>
        <taxon>Thermoleophilia</taxon>
        <taxon>Solirubrobacterales</taxon>
        <taxon>Solirubrobacteraceae</taxon>
        <taxon>Solirubrobacter</taxon>
    </lineage>
</organism>